<dbReference type="PROSITE" id="PS51257">
    <property type="entry name" value="PROKAR_LIPOPROTEIN"/>
    <property type="match status" value="1"/>
</dbReference>
<dbReference type="AlphaFoldDB" id="A0A1A9RGZ3"/>
<comment type="caution">
    <text evidence="3">The sequence shown here is derived from an EMBL/GenBank/DDBJ whole genome shotgun (WGS) entry which is preliminary data.</text>
</comment>
<evidence type="ECO:0000256" key="1">
    <source>
        <dbReference type="SAM" id="MobiDB-lite"/>
    </source>
</evidence>
<feature type="compositionally biased region" description="Low complexity" evidence="1">
    <location>
        <begin position="52"/>
        <end position="72"/>
    </location>
</feature>
<feature type="compositionally biased region" description="Pro residues" evidence="1">
    <location>
        <begin position="38"/>
        <end position="51"/>
    </location>
</feature>
<keyword evidence="2" id="KW-0732">Signal</keyword>
<protein>
    <submittedName>
        <fullName evidence="3">Phosphoribosylglycinamide synthetase</fullName>
    </submittedName>
</protein>
<feature type="signal peptide" evidence="2">
    <location>
        <begin position="1"/>
        <end position="21"/>
    </location>
</feature>
<organism evidence="3 4">
    <name type="scientific">Eikenella corrodens</name>
    <dbReference type="NCBI Taxonomy" id="539"/>
    <lineage>
        <taxon>Bacteria</taxon>
        <taxon>Pseudomonadati</taxon>
        <taxon>Pseudomonadota</taxon>
        <taxon>Betaproteobacteria</taxon>
        <taxon>Neisseriales</taxon>
        <taxon>Neisseriaceae</taxon>
        <taxon>Eikenella</taxon>
    </lineage>
</organism>
<accession>A0A1A9RGZ3</accession>
<evidence type="ECO:0000313" key="3">
    <source>
        <dbReference type="EMBL" id="OAM17232.1"/>
    </source>
</evidence>
<dbReference type="EMBL" id="LXSF01000002">
    <property type="protein sequence ID" value="OAM17232.1"/>
    <property type="molecule type" value="Genomic_DNA"/>
</dbReference>
<evidence type="ECO:0000313" key="4">
    <source>
        <dbReference type="Proteomes" id="UP000078003"/>
    </source>
</evidence>
<feature type="chain" id="PRO_5008395785" evidence="2">
    <location>
        <begin position="22"/>
        <end position="199"/>
    </location>
</feature>
<proteinExistence type="predicted"/>
<gene>
    <name evidence="3" type="ORF">A7P85_02460</name>
</gene>
<evidence type="ECO:0000256" key="2">
    <source>
        <dbReference type="SAM" id="SignalP"/>
    </source>
</evidence>
<dbReference type="Proteomes" id="UP000078003">
    <property type="component" value="Unassembled WGS sequence"/>
</dbReference>
<feature type="region of interest" description="Disordered" evidence="1">
    <location>
        <begin position="21"/>
        <end position="72"/>
    </location>
</feature>
<dbReference type="RefSeq" id="WP_064084297.1">
    <property type="nucleotide sequence ID" value="NZ_LXSF01000002.1"/>
</dbReference>
<name>A0A1A9RGZ3_EIKCO</name>
<reference evidence="4" key="1">
    <citation type="submission" date="2016-05" db="EMBL/GenBank/DDBJ databases">
        <title>Draft genome of Corynebacterium afermentans subsp. afermentans LCDC 88199T.</title>
        <authorList>
            <person name="Bernier A.-M."/>
            <person name="Bernard K."/>
        </authorList>
    </citation>
    <scope>NUCLEOTIDE SEQUENCE [LARGE SCALE GENOMIC DNA]</scope>
    <source>
        <strain evidence="4">NML01-0328</strain>
    </source>
</reference>
<sequence length="199" mass="21057">MRVSKSALVVLSALALLTACQKEPEPTPPPQAQEQAPNPNPAPPAPTPTPASNPSLIREPAAPQQQQDPAAQAIQSKPFGQGTLALTKVKVVGQILNVEFMYIPPKNERGDYKFTNEHSGKITDFAYVDEATSKRISLLQDESGKYMTDPAAGVSNTIGLTGNSPKIVALKFPAPPETSPTITIDFPGAGSFDSVPVSR</sequence>